<dbReference type="SUPFAM" id="SSF47598">
    <property type="entry name" value="Ribbon-helix-helix"/>
    <property type="match status" value="1"/>
</dbReference>
<dbReference type="GO" id="GO:0006355">
    <property type="term" value="P:regulation of DNA-templated transcription"/>
    <property type="evidence" value="ECO:0007669"/>
    <property type="project" value="InterPro"/>
</dbReference>
<organism evidence="1 2">
    <name type="scientific">Ktedonospora formicarum</name>
    <dbReference type="NCBI Taxonomy" id="2778364"/>
    <lineage>
        <taxon>Bacteria</taxon>
        <taxon>Bacillati</taxon>
        <taxon>Chloroflexota</taxon>
        <taxon>Ktedonobacteria</taxon>
        <taxon>Ktedonobacterales</taxon>
        <taxon>Ktedonobacteraceae</taxon>
        <taxon>Ktedonospora</taxon>
    </lineage>
</organism>
<protein>
    <recommendedName>
        <fullName evidence="3">Arc-like DNA binding domain-containing protein</fullName>
    </recommendedName>
</protein>
<name>A0A8J3I6P3_9CHLR</name>
<dbReference type="Proteomes" id="UP000612362">
    <property type="component" value="Unassembled WGS sequence"/>
</dbReference>
<gene>
    <name evidence="1" type="ORF">KSX_65690</name>
</gene>
<dbReference type="EMBL" id="BNJF01000004">
    <property type="protein sequence ID" value="GHO48406.1"/>
    <property type="molecule type" value="Genomic_DNA"/>
</dbReference>
<evidence type="ECO:0000313" key="1">
    <source>
        <dbReference type="EMBL" id="GHO48406.1"/>
    </source>
</evidence>
<comment type="caution">
    <text evidence="1">The sequence shown here is derived from an EMBL/GenBank/DDBJ whole genome shotgun (WGS) entry which is preliminary data.</text>
</comment>
<proteinExistence type="predicted"/>
<keyword evidence="2" id="KW-1185">Reference proteome</keyword>
<sequence length="39" mass="4554">MKQLAEDHGRSFNGEVIWALREYIKHQQKGRGKDANKDV</sequence>
<dbReference type="Gene3D" id="1.10.1220.10">
    <property type="entry name" value="Met repressor-like"/>
    <property type="match status" value="1"/>
</dbReference>
<evidence type="ECO:0000313" key="2">
    <source>
        <dbReference type="Proteomes" id="UP000612362"/>
    </source>
</evidence>
<dbReference type="InterPro" id="IPR013321">
    <property type="entry name" value="Arc_rbn_hlx_hlx"/>
</dbReference>
<accession>A0A8J3I6P3</accession>
<evidence type="ECO:0008006" key="3">
    <source>
        <dbReference type="Google" id="ProtNLM"/>
    </source>
</evidence>
<dbReference type="InterPro" id="IPR010985">
    <property type="entry name" value="Ribbon_hlx_hlx"/>
</dbReference>
<reference evidence="1" key="1">
    <citation type="submission" date="2020-10" db="EMBL/GenBank/DDBJ databases">
        <title>Taxonomic study of unclassified bacteria belonging to the class Ktedonobacteria.</title>
        <authorList>
            <person name="Yabe S."/>
            <person name="Wang C.M."/>
            <person name="Zheng Y."/>
            <person name="Sakai Y."/>
            <person name="Cavaletti L."/>
            <person name="Monciardini P."/>
            <person name="Donadio S."/>
        </authorList>
    </citation>
    <scope>NUCLEOTIDE SEQUENCE</scope>
    <source>
        <strain evidence="1">SOSP1-1</strain>
    </source>
</reference>
<dbReference type="AlphaFoldDB" id="A0A8J3I6P3"/>